<evidence type="ECO:0000313" key="1">
    <source>
        <dbReference type="EMBL" id="OWZ07347.1"/>
    </source>
</evidence>
<dbReference type="EMBL" id="NBNE01003576">
    <property type="protein sequence ID" value="OWZ07347.1"/>
    <property type="molecule type" value="Genomic_DNA"/>
</dbReference>
<gene>
    <name evidence="1" type="ORF">PHMEG_00020271</name>
</gene>
<dbReference type="PANTHER" id="PTHR37984:SF5">
    <property type="entry name" value="PROTEIN NYNRIN-LIKE"/>
    <property type="match status" value="1"/>
</dbReference>
<keyword evidence="1" id="KW-0695">RNA-directed DNA polymerase</keyword>
<sequence>MVHIPRVNHQLCKCCELHSSASRNTRAQDIIRLLGYWESSLNLRFSASHIAGSDNARADAGSRIAAHPSYATHFGGLTRGISDDCRRRSFDTLVQYLRVHSVVDSIFTKYSGATNKWTTKKERFEEQSWDSLKSIPYYEILRKHRDVLPDEIPAEFLQDKGIQHEIDLVPGAKYCVTLQWPLAAPTFCVKKPQGGWHIVHAYNKMNDATIPAQTIPQKDAILDSMSKSTIYSALDLRDGRAVDKKTGIEIHKEHLRELLGLMRKHKLYGNLKKCIFVINEWPMPSNVKDLRQFRGFATYLCKYVDNYAGKIRLLSQLLKKEAAWEWTAECQQAFVAVKLGLTEAPATIELSTISRVD</sequence>
<keyword evidence="1" id="KW-0548">Nucleotidyltransferase</keyword>
<evidence type="ECO:0000313" key="2">
    <source>
        <dbReference type="Proteomes" id="UP000198211"/>
    </source>
</evidence>
<comment type="caution">
    <text evidence="1">The sequence shown here is derived from an EMBL/GenBank/DDBJ whole genome shotgun (WGS) entry which is preliminary data.</text>
</comment>
<dbReference type="GO" id="GO:0003964">
    <property type="term" value="F:RNA-directed DNA polymerase activity"/>
    <property type="evidence" value="ECO:0007669"/>
    <property type="project" value="UniProtKB-KW"/>
</dbReference>
<dbReference type="InterPro" id="IPR050951">
    <property type="entry name" value="Retrovirus_Pol_polyprotein"/>
</dbReference>
<dbReference type="InterPro" id="IPR043502">
    <property type="entry name" value="DNA/RNA_pol_sf"/>
</dbReference>
<dbReference type="SUPFAM" id="SSF56672">
    <property type="entry name" value="DNA/RNA polymerases"/>
    <property type="match status" value="1"/>
</dbReference>
<accession>A0A225VRB0</accession>
<organism evidence="1 2">
    <name type="scientific">Phytophthora megakarya</name>
    <dbReference type="NCBI Taxonomy" id="4795"/>
    <lineage>
        <taxon>Eukaryota</taxon>
        <taxon>Sar</taxon>
        <taxon>Stramenopiles</taxon>
        <taxon>Oomycota</taxon>
        <taxon>Peronosporomycetes</taxon>
        <taxon>Peronosporales</taxon>
        <taxon>Peronosporaceae</taxon>
        <taxon>Phytophthora</taxon>
    </lineage>
</organism>
<proteinExistence type="predicted"/>
<dbReference type="PANTHER" id="PTHR37984">
    <property type="entry name" value="PROTEIN CBG26694"/>
    <property type="match status" value="1"/>
</dbReference>
<dbReference type="InterPro" id="IPR043128">
    <property type="entry name" value="Rev_trsase/Diguanyl_cyclase"/>
</dbReference>
<dbReference type="Proteomes" id="UP000198211">
    <property type="component" value="Unassembled WGS sequence"/>
</dbReference>
<protein>
    <submittedName>
        <fullName evidence="1">Reverse transcriptase</fullName>
    </submittedName>
</protein>
<keyword evidence="2" id="KW-1185">Reference proteome</keyword>
<dbReference type="Gene3D" id="3.10.10.10">
    <property type="entry name" value="HIV Type 1 Reverse Transcriptase, subunit A, domain 1"/>
    <property type="match status" value="1"/>
</dbReference>
<reference evidence="2" key="1">
    <citation type="submission" date="2017-03" db="EMBL/GenBank/DDBJ databases">
        <title>Phytopthora megakarya and P. palmivora, two closely related causual agents of cacao black pod achieved similar genome size and gene model numbers by different mechanisms.</title>
        <authorList>
            <person name="Ali S."/>
            <person name="Shao J."/>
            <person name="Larry D.J."/>
            <person name="Kronmiller B."/>
            <person name="Shen D."/>
            <person name="Strem M.D."/>
            <person name="Melnick R.L."/>
            <person name="Guiltinan M.J."/>
            <person name="Tyler B.M."/>
            <person name="Meinhardt L.W."/>
            <person name="Bailey B.A."/>
        </authorList>
    </citation>
    <scope>NUCLEOTIDE SEQUENCE [LARGE SCALE GENOMIC DNA]</scope>
    <source>
        <strain evidence="2">zdho120</strain>
    </source>
</reference>
<dbReference type="AlphaFoldDB" id="A0A225VRB0"/>
<dbReference type="Gene3D" id="3.30.70.270">
    <property type="match status" value="2"/>
</dbReference>
<keyword evidence="1" id="KW-0808">Transferase</keyword>
<name>A0A225VRB0_9STRA</name>